<dbReference type="HOGENOM" id="CLU_027561_0_0_11"/>
<accession>Q2J7X5</accession>
<dbReference type="GO" id="GO:0005886">
    <property type="term" value="C:plasma membrane"/>
    <property type="evidence" value="ECO:0007669"/>
    <property type="project" value="UniProtKB-SubCell"/>
</dbReference>
<keyword evidence="12" id="KW-1185">Reference proteome</keyword>
<feature type="transmembrane region" description="Helical" evidence="8">
    <location>
        <begin position="257"/>
        <end position="281"/>
    </location>
</feature>
<dbReference type="InterPro" id="IPR038731">
    <property type="entry name" value="RgtA/B/C-like"/>
</dbReference>
<dbReference type="AlphaFoldDB" id="Q2J7X5"/>
<dbReference type="Proteomes" id="UP000001937">
    <property type="component" value="Chromosome"/>
</dbReference>
<dbReference type="STRING" id="106370.Francci3_3260"/>
<sequence>MVVLAVGAAVVACALVHAVNLDGWPGRFNEDEGTYAAQAYALRYWGRLAHYTYWYDHPFGGWAQIAAYAWVTDAFGRGATGVSAAREFMLWVHVASCVLVYLFARRLDVRRPYAVTAVALFSLSPLALWFQRMVFLDNIMVMWLLAALVMAAAPRRRVRTAVLAGLAVSVAFWSKESALVFLPGVYLMVWINHRRRNLRAASLGFAAAAVAGPGAFVVFAAARGELHQLRRAVEFQLFTRQSSGSVLDRGSSAWNLVGFWLGLDAILLAAGLVAAIAGLLVPRLRVPSVLLVSQALLLLREGYLPYPYVVGMLPFAALCVAGLADHLHPRPGPATTTARLRLAAVASVVVAGLAVLSWQWGPVLVDATSRDDSLPSREASAWYLGHVPPGRVTITNDYAWLDLLRGGTRPIWHWKINDQAVRASLPNGWRDVDYVILDAWMAEPATLHRLPLLADALAHGVKVASFGAGPTKVTIYRVDRVVEAPGGAARAGRVGMRH</sequence>
<dbReference type="Pfam" id="PF13231">
    <property type="entry name" value="PMT_2"/>
    <property type="match status" value="1"/>
</dbReference>
<feature type="transmembrane region" description="Helical" evidence="8">
    <location>
        <begin position="88"/>
        <end position="104"/>
    </location>
</feature>
<evidence type="ECO:0000256" key="5">
    <source>
        <dbReference type="ARBA" id="ARBA00022692"/>
    </source>
</evidence>
<evidence type="ECO:0000259" key="10">
    <source>
        <dbReference type="Pfam" id="PF13231"/>
    </source>
</evidence>
<name>Q2J7X5_FRACC</name>
<dbReference type="GO" id="GO:0009103">
    <property type="term" value="P:lipopolysaccharide biosynthetic process"/>
    <property type="evidence" value="ECO:0007669"/>
    <property type="project" value="UniProtKB-ARBA"/>
</dbReference>
<gene>
    <name evidence="11" type="ordered locus">Francci3_3260</name>
</gene>
<dbReference type="PANTHER" id="PTHR33908">
    <property type="entry name" value="MANNOSYLTRANSFERASE YKCB-RELATED"/>
    <property type="match status" value="1"/>
</dbReference>
<evidence type="ECO:0000256" key="1">
    <source>
        <dbReference type="ARBA" id="ARBA00004651"/>
    </source>
</evidence>
<dbReference type="InterPro" id="IPR050297">
    <property type="entry name" value="LipidA_mod_glycosyltrf_83"/>
</dbReference>
<dbReference type="eggNOG" id="COG1807">
    <property type="taxonomic scope" value="Bacteria"/>
</dbReference>
<evidence type="ECO:0000313" key="11">
    <source>
        <dbReference type="EMBL" id="ABD12617.1"/>
    </source>
</evidence>
<keyword evidence="6 8" id="KW-1133">Transmembrane helix</keyword>
<feature type="signal peptide" evidence="9">
    <location>
        <begin position="1"/>
        <end position="18"/>
    </location>
</feature>
<feature type="transmembrane region" description="Helical" evidence="8">
    <location>
        <begin position="203"/>
        <end position="222"/>
    </location>
</feature>
<evidence type="ECO:0000256" key="9">
    <source>
        <dbReference type="SAM" id="SignalP"/>
    </source>
</evidence>
<proteinExistence type="predicted"/>
<feature type="transmembrane region" description="Helical" evidence="8">
    <location>
        <begin position="113"/>
        <end position="130"/>
    </location>
</feature>
<keyword evidence="3" id="KW-0328">Glycosyltransferase</keyword>
<evidence type="ECO:0000256" key="7">
    <source>
        <dbReference type="ARBA" id="ARBA00023136"/>
    </source>
</evidence>
<evidence type="ECO:0000256" key="3">
    <source>
        <dbReference type="ARBA" id="ARBA00022676"/>
    </source>
</evidence>
<dbReference type="GO" id="GO:0016763">
    <property type="term" value="F:pentosyltransferase activity"/>
    <property type="evidence" value="ECO:0007669"/>
    <property type="project" value="TreeGrafter"/>
</dbReference>
<evidence type="ECO:0000256" key="6">
    <source>
        <dbReference type="ARBA" id="ARBA00022989"/>
    </source>
</evidence>
<dbReference type="PANTHER" id="PTHR33908:SF11">
    <property type="entry name" value="MEMBRANE PROTEIN"/>
    <property type="match status" value="1"/>
</dbReference>
<feature type="transmembrane region" description="Helical" evidence="8">
    <location>
        <begin position="136"/>
        <end position="154"/>
    </location>
</feature>
<evidence type="ECO:0000313" key="12">
    <source>
        <dbReference type="Proteomes" id="UP000001937"/>
    </source>
</evidence>
<feature type="transmembrane region" description="Helical" evidence="8">
    <location>
        <begin position="306"/>
        <end position="328"/>
    </location>
</feature>
<feature type="chain" id="PRO_5039285436" description="Glycosyltransferase RgtA/B/C/D-like domain-containing protein" evidence="9">
    <location>
        <begin position="19"/>
        <end position="498"/>
    </location>
</feature>
<keyword evidence="4" id="KW-0808">Transferase</keyword>
<keyword evidence="2" id="KW-1003">Cell membrane</keyword>
<dbReference type="KEGG" id="fra:Francci3_3260"/>
<dbReference type="EMBL" id="CP000249">
    <property type="protein sequence ID" value="ABD12617.1"/>
    <property type="molecule type" value="Genomic_DNA"/>
</dbReference>
<keyword evidence="5 8" id="KW-0812">Transmembrane</keyword>
<comment type="subcellular location">
    <subcellularLocation>
        <location evidence="1">Cell membrane</location>
        <topology evidence="1">Multi-pass membrane protein</topology>
    </subcellularLocation>
</comment>
<feature type="domain" description="Glycosyltransferase RgtA/B/C/D-like" evidence="10">
    <location>
        <begin position="90"/>
        <end position="210"/>
    </location>
</feature>
<keyword evidence="9" id="KW-0732">Signal</keyword>
<protein>
    <recommendedName>
        <fullName evidence="10">Glycosyltransferase RgtA/B/C/D-like domain-containing protein</fullName>
    </recommendedName>
</protein>
<organism evidence="11 12">
    <name type="scientific">Frankia casuarinae (strain DSM 45818 / CECT 9043 / HFP020203 / CcI3)</name>
    <dbReference type="NCBI Taxonomy" id="106370"/>
    <lineage>
        <taxon>Bacteria</taxon>
        <taxon>Bacillati</taxon>
        <taxon>Actinomycetota</taxon>
        <taxon>Actinomycetes</taxon>
        <taxon>Frankiales</taxon>
        <taxon>Frankiaceae</taxon>
        <taxon>Frankia</taxon>
    </lineage>
</organism>
<evidence type="ECO:0000256" key="2">
    <source>
        <dbReference type="ARBA" id="ARBA00022475"/>
    </source>
</evidence>
<evidence type="ECO:0000256" key="4">
    <source>
        <dbReference type="ARBA" id="ARBA00022679"/>
    </source>
</evidence>
<reference evidence="11 12" key="1">
    <citation type="journal article" date="2007" name="Genome Res.">
        <title>Genome characteristics of facultatively symbiotic Frankia sp. strains reflect host range and host plant biogeography.</title>
        <authorList>
            <person name="Normand P."/>
            <person name="Lapierre P."/>
            <person name="Tisa L.S."/>
            <person name="Gogarten J.P."/>
            <person name="Alloisio N."/>
            <person name="Bagnarol E."/>
            <person name="Bassi C.A."/>
            <person name="Berry A.M."/>
            <person name="Bickhart D.M."/>
            <person name="Choisne N."/>
            <person name="Couloux A."/>
            <person name="Cournoyer B."/>
            <person name="Cruveiller S."/>
            <person name="Daubin V."/>
            <person name="Demange N."/>
            <person name="Francino M.P."/>
            <person name="Goltsman E."/>
            <person name="Huang Y."/>
            <person name="Kopp O.R."/>
            <person name="Labarre L."/>
            <person name="Lapidus A."/>
            <person name="Lavire C."/>
            <person name="Marechal J."/>
            <person name="Martinez M."/>
            <person name="Mastronunzio J.E."/>
            <person name="Mullin B.C."/>
            <person name="Niemann J."/>
            <person name="Pujic P."/>
            <person name="Rawnsley T."/>
            <person name="Rouy Z."/>
            <person name="Schenowitz C."/>
            <person name="Sellstedt A."/>
            <person name="Tavares F."/>
            <person name="Tomkins J.P."/>
            <person name="Vallenet D."/>
            <person name="Valverde C."/>
            <person name="Wall L.G."/>
            <person name="Wang Y."/>
            <person name="Medigue C."/>
            <person name="Benson D.R."/>
        </authorList>
    </citation>
    <scope>NUCLEOTIDE SEQUENCE [LARGE SCALE GENOMIC DNA]</scope>
    <source>
        <strain evidence="12">DSM 45818 / CECT 9043 / CcI3</strain>
    </source>
</reference>
<feature type="transmembrane region" description="Helical" evidence="8">
    <location>
        <begin position="340"/>
        <end position="360"/>
    </location>
</feature>
<dbReference type="RefSeq" id="WP_011437645.1">
    <property type="nucleotide sequence ID" value="NC_007777.1"/>
</dbReference>
<dbReference type="OrthoDB" id="3207667at2"/>
<evidence type="ECO:0000256" key="8">
    <source>
        <dbReference type="SAM" id="Phobius"/>
    </source>
</evidence>
<keyword evidence="7 8" id="KW-0472">Membrane</keyword>